<protein>
    <submittedName>
        <fullName evidence="1">Uncharacterized protein</fullName>
    </submittedName>
</protein>
<keyword evidence="2" id="KW-1185">Reference proteome</keyword>
<dbReference type="Proteomes" id="UP001060085">
    <property type="component" value="Linkage Group LG06"/>
</dbReference>
<name>A0ACC0AAG8_CATRO</name>
<evidence type="ECO:0000313" key="2">
    <source>
        <dbReference type="Proteomes" id="UP001060085"/>
    </source>
</evidence>
<comment type="caution">
    <text evidence="1">The sequence shown here is derived from an EMBL/GenBank/DDBJ whole genome shotgun (WGS) entry which is preliminary data.</text>
</comment>
<accession>A0ACC0AAG8</accession>
<organism evidence="1 2">
    <name type="scientific">Catharanthus roseus</name>
    <name type="common">Madagascar periwinkle</name>
    <name type="synonym">Vinca rosea</name>
    <dbReference type="NCBI Taxonomy" id="4058"/>
    <lineage>
        <taxon>Eukaryota</taxon>
        <taxon>Viridiplantae</taxon>
        <taxon>Streptophyta</taxon>
        <taxon>Embryophyta</taxon>
        <taxon>Tracheophyta</taxon>
        <taxon>Spermatophyta</taxon>
        <taxon>Magnoliopsida</taxon>
        <taxon>eudicotyledons</taxon>
        <taxon>Gunneridae</taxon>
        <taxon>Pentapetalae</taxon>
        <taxon>asterids</taxon>
        <taxon>lamiids</taxon>
        <taxon>Gentianales</taxon>
        <taxon>Apocynaceae</taxon>
        <taxon>Rauvolfioideae</taxon>
        <taxon>Vinceae</taxon>
        <taxon>Catharanthinae</taxon>
        <taxon>Catharanthus</taxon>
    </lineage>
</organism>
<proteinExistence type="predicted"/>
<gene>
    <name evidence="1" type="ORF">M9H77_26735</name>
</gene>
<sequence>MACSHFEIRPRALDHCRIIHGGDLANLLHHVLAYFFGHTLIQKGGGTSEVRIVDVYLLDKLFNRSPLSLSSLIIQTMRNTGYSWDEENQVWTPPSEEDRLRDRNSANFFKIKKTTQTGQGASSLQPVEDDDEANESYNPSDDEENEVGAQNTILMDAFQIEMQTAFEQLRINQEI</sequence>
<reference evidence="2" key="1">
    <citation type="journal article" date="2023" name="Nat. Plants">
        <title>Single-cell RNA sequencing provides a high-resolution roadmap for understanding the multicellular compartmentation of specialized metabolism.</title>
        <authorList>
            <person name="Sun S."/>
            <person name="Shen X."/>
            <person name="Li Y."/>
            <person name="Li Y."/>
            <person name="Wang S."/>
            <person name="Li R."/>
            <person name="Zhang H."/>
            <person name="Shen G."/>
            <person name="Guo B."/>
            <person name="Wei J."/>
            <person name="Xu J."/>
            <person name="St-Pierre B."/>
            <person name="Chen S."/>
            <person name="Sun C."/>
        </authorList>
    </citation>
    <scope>NUCLEOTIDE SEQUENCE [LARGE SCALE GENOMIC DNA]</scope>
</reference>
<dbReference type="EMBL" id="CM044706">
    <property type="protein sequence ID" value="KAI5657942.1"/>
    <property type="molecule type" value="Genomic_DNA"/>
</dbReference>
<evidence type="ECO:0000313" key="1">
    <source>
        <dbReference type="EMBL" id="KAI5657942.1"/>
    </source>
</evidence>